<dbReference type="Pfam" id="PF13837">
    <property type="entry name" value="Myb_DNA-bind_4"/>
    <property type="match status" value="2"/>
</dbReference>
<sequence>MNVQRRCWTSSEEDIFLRVWQNNLGTVHGGRRRTDVCRDLQFEFANNGIDATVENIKVKMDSFKRKFSQIIKEDKPRKPWKHFDTMVTIMGYPEQNTETLFEPTQVISDDAISFVCVDEVAEYSQVEIEVEDMRTMSSSTMSTDTDKAKPSDSPLSIPNMISEKAKPRRRFWVLQEEQIFLNVWHKYVRDLRTAKVKLHVYKEMALELQSQGIKMRSSDIKAKIESFTRKFRKERDLVGNGSKWIHYAKVCELLNTLQATSLEQYSEHSNIDNSCNWFDQDTPPAYPPAYANSSLDCEAIEQPLKKAKGNEYDENCSVAHSDNAVEDECYLVYPENLALVMLHEGQSMEQPVNANETICRPQLTEQFGRFVIKELNMLNDDLLTEAKKRIYDIICIMHMKQMQQNKATN</sequence>
<accession>A0A6J1LGL2</accession>
<keyword evidence="3" id="KW-1185">Reference proteome</keyword>
<feature type="region of interest" description="Disordered" evidence="1">
    <location>
        <begin position="135"/>
        <end position="159"/>
    </location>
</feature>
<dbReference type="Proteomes" id="UP000504633">
    <property type="component" value="Unplaced"/>
</dbReference>
<organism evidence="3 4">
    <name type="scientific">Drosophila hydei</name>
    <name type="common">Fruit fly</name>
    <dbReference type="NCBI Taxonomy" id="7224"/>
    <lineage>
        <taxon>Eukaryota</taxon>
        <taxon>Metazoa</taxon>
        <taxon>Ecdysozoa</taxon>
        <taxon>Arthropoda</taxon>
        <taxon>Hexapoda</taxon>
        <taxon>Insecta</taxon>
        <taxon>Pterygota</taxon>
        <taxon>Neoptera</taxon>
        <taxon>Endopterygota</taxon>
        <taxon>Diptera</taxon>
        <taxon>Brachycera</taxon>
        <taxon>Muscomorpha</taxon>
        <taxon>Ephydroidea</taxon>
        <taxon>Drosophilidae</taxon>
        <taxon>Drosophila</taxon>
    </lineage>
</organism>
<evidence type="ECO:0000313" key="4">
    <source>
        <dbReference type="RefSeq" id="XP_023163666.2"/>
    </source>
</evidence>
<dbReference type="InterPro" id="IPR044822">
    <property type="entry name" value="Myb_DNA-bind_4"/>
</dbReference>
<dbReference type="RefSeq" id="XP_023163666.2">
    <property type="nucleotide sequence ID" value="XM_023307898.2"/>
</dbReference>
<dbReference type="PANTHER" id="PTHR22666">
    <property type="entry name" value="MYB_SANT-LIKE DNA-BINDING DOMAIN-CONTAINING PROTEIN 1"/>
    <property type="match status" value="1"/>
</dbReference>
<dbReference type="KEGG" id="dhe:111594546"/>
<dbReference type="InterPro" id="IPR026095">
    <property type="entry name" value="Myb/SANT-like_DNA-bd_dom_prot"/>
</dbReference>
<feature type="domain" description="Myb/SANT-like DNA-binding" evidence="2">
    <location>
        <begin position="169"/>
        <end position="253"/>
    </location>
</feature>
<dbReference type="GO" id="GO:0016604">
    <property type="term" value="C:nuclear body"/>
    <property type="evidence" value="ECO:0007669"/>
    <property type="project" value="TreeGrafter"/>
</dbReference>
<evidence type="ECO:0000256" key="1">
    <source>
        <dbReference type="SAM" id="MobiDB-lite"/>
    </source>
</evidence>
<protein>
    <submittedName>
        <fullName evidence="4">Uncharacterized protein LOC111594546</fullName>
    </submittedName>
</protein>
<proteinExistence type="predicted"/>
<dbReference type="GeneID" id="111594546"/>
<dbReference type="GO" id="GO:0045893">
    <property type="term" value="P:positive regulation of DNA-templated transcription"/>
    <property type="evidence" value="ECO:0007669"/>
    <property type="project" value="TreeGrafter"/>
</dbReference>
<dbReference type="PANTHER" id="PTHR22666:SF3">
    <property type="entry name" value="MYB_SANT-LIKE DNA-BINDING DOMAIN-CONTAINING PROTEIN 1"/>
    <property type="match status" value="1"/>
</dbReference>
<evidence type="ECO:0000259" key="2">
    <source>
        <dbReference type="Pfam" id="PF13837"/>
    </source>
</evidence>
<name>A0A6J1LGL2_DROHY</name>
<evidence type="ECO:0000313" key="3">
    <source>
        <dbReference type="Proteomes" id="UP000504633"/>
    </source>
</evidence>
<reference evidence="4" key="1">
    <citation type="submission" date="2025-08" db="UniProtKB">
        <authorList>
            <consortium name="RefSeq"/>
        </authorList>
    </citation>
    <scope>IDENTIFICATION</scope>
    <source>
        <strain evidence="4">15085-1641.00</strain>
        <tissue evidence="4">Whole body</tissue>
    </source>
</reference>
<feature type="domain" description="Myb/SANT-like DNA-binding" evidence="2">
    <location>
        <begin position="5"/>
        <end position="87"/>
    </location>
</feature>
<gene>
    <name evidence="4" type="primary">LOC111594546</name>
</gene>
<dbReference type="OMA" id="SEWIHYA"/>
<dbReference type="AlphaFoldDB" id="A0A6J1LGL2"/>
<dbReference type="OrthoDB" id="691673at2759"/>